<keyword evidence="7" id="KW-0256">Endoplasmic reticulum</keyword>
<dbReference type="GO" id="GO:0005786">
    <property type="term" value="C:signal recognition particle, endoplasmic reticulum targeting"/>
    <property type="evidence" value="ECO:0007669"/>
    <property type="project" value="UniProtKB-KW"/>
</dbReference>
<gene>
    <name evidence="18" type="ORF">RHGRI_010462</name>
</gene>
<evidence type="ECO:0000256" key="12">
    <source>
        <dbReference type="ARBA" id="ARBA00034796"/>
    </source>
</evidence>
<dbReference type="InterPro" id="IPR000897">
    <property type="entry name" value="SRP54_GTPase_dom"/>
</dbReference>
<evidence type="ECO:0000256" key="11">
    <source>
        <dbReference type="ARBA" id="ARBA00023274"/>
    </source>
</evidence>
<dbReference type="Gene3D" id="3.40.50.300">
    <property type="entry name" value="P-loop containing nucleotide triphosphate hydrolases"/>
    <property type="match status" value="1"/>
</dbReference>
<evidence type="ECO:0000313" key="19">
    <source>
        <dbReference type="Proteomes" id="UP000823749"/>
    </source>
</evidence>
<dbReference type="GO" id="GO:0003924">
    <property type="term" value="F:GTPase activity"/>
    <property type="evidence" value="ECO:0007669"/>
    <property type="project" value="InterPro"/>
</dbReference>
<keyword evidence="4" id="KW-0963">Cytoplasm</keyword>
<dbReference type="GO" id="GO:0005525">
    <property type="term" value="F:GTP binding"/>
    <property type="evidence" value="ECO:0007669"/>
    <property type="project" value="UniProtKB-KW"/>
</dbReference>
<dbReference type="InterPro" id="IPR013221">
    <property type="entry name" value="Mur_ligase_cen"/>
</dbReference>
<keyword evidence="5" id="KW-0547">Nucleotide-binding</keyword>
<dbReference type="Gene3D" id="3.40.1190.10">
    <property type="entry name" value="Mur-like, catalytic domain"/>
    <property type="match status" value="1"/>
</dbReference>
<reference evidence="18" key="1">
    <citation type="submission" date="2020-08" db="EMBL/GenBank/DDBJ databases">
        <title>Plant Genome Project.</title>
        <authorList>
            <person name="Zhang R.-G."/>
        </authorList>
    </citation>
    <scope>NUCLEOTIDE SEQUENCE</scope>
    <source>
        <strain evidence="18">WSP0</strain>
        <tissue evidence="18">Leaf</tissue>
    </source>
</reference>
<keyword evidence="10" id="KW-0733">Signal recognition particle</keyword>
<evidence type="ECO:0000256" key="1">
    <source>
        <dbReference type="ARBA" id="ARBA00004240"/>
    </source>
</evidence>
<keyword evidence="9" id="KW-0342">GTP-binding</keyword>
<dbReference type="InterPro" id="IPR036615">
    <property type="entry name" value="Mur_ligase_C_dom_sf"/>
</dbReference>
<evidence type="ECO:0000256" key="8">
    <source>
        <dbReference type="ARBA" id="ARBA00022884"/>
    </source>
</evidence>
<dbReference type="SUPFAM" id="SSF47446">
    <property type="entry name" value="Signal peptide-binding domain"/>
    <property type="match status" value="1"/>
</dbReference>
<evidence type="ECO:0000256" key="3">
    <source>
        <dbReference type="ARBA" id="ARBA00005450"/>
    </source>
</evidence>
<dbReference type="SUPFAM" id="SSF51984">
    <property type="entry name" value="MurCD N-terminal domain"/>
    <property type="match status" value="1"/>
</dbReference>
<comment type="subunit">
    <text evidence="12">Component of a signal recognition particle (SRP) complex that consists of a 7SL RNA molecule of 300 nucleotides and six protein subunits: SRP72, SRP68, SRP54, SRP19, SRP14 and SRP9.</text>
</comment>
<dbReference type="Pfam" id="PF00448">
    <property type="entry name" value="SRP54"/>
    <property type="match status" value="1"/>
</dbReference>
<dbReference type="EC" id="3.6.5.4" evidence="13"/>
<evidence type="ECO:0000256" key="5">
    <source>
        <dbReference type="ARBA" id="ARBA00022741"/>
    </source>
</evidence>
<evidence type="ECO:0000256" key="6">
    <source>
        <dbReference type="ARBA" id="ARBA00022801"/>
    </source>
</evidence>
<comment type="subcellular location">
    <subcellularLocation>
        <location evidence="2">Cytoplasm</location>
    </subcellularLocation>
    <subcellularLocation>
        <location evidence="1">Endoplasmic reticulum</location>
    </subcellularLocation>
</comment>
<dbReference type="Pfam" id="PF02978">
    <property type="entry name" value="SRP_SPB"/>
    <property type="match status" value="1"/>
</dbReference>
<dbReference type="InterPro" id="IPR004125">
    <property type="entry name" value="Signal_recog_particle_SRP54_M"/>
</dbReference>
<evidence type="ECO:0000256" key="7">
    <source>
        <dbReference type="ARBA" id="ARBA00022824"/>
    </source>
</evidence>
<dbReference type="Gene3D" id="1.10.260.30">
    <property type="entry name" value="Signal recognition particle, SRP54 subunit, M-domain"/>
    <property type="match status" value="1"/>
</dbReference>
<comment type="function">
    <text evidence="14">Component of the signal recognition particle (SRP) complex, a ribonucleoprotein complex that mediates the cotranslational targeting of secretory and membrane proteins to the endoplasmic reticulum (ER). As part of the SRP complex, associates with the SRP receptor (SR) component SRPRA to target secretory proteins to the endoplasmic reticulum membrane. Binds to the signal sequence of presecretory proteins when they emerge from the ribosomes. Displays basal GTPase activity, and stimulates reciprocal GTPase activation of the SR subunit SRPRA. Forms a guanosine 5'-triphosphate (GTP)-dependent complex with the SR subunit SRPRA. SR compaction and GTPase mediated rearrangement of SR drive SRP-mediated cotranslational protein translocation into the ER. Requires the presence of SRP9/SRP14 and/or SRP19 to stably interact with RNA.</text>
</comment>
<evidence type="ECO:0000256" key="4">
    <source>
        <dbReference type="ARBA" id="ARBA00022490"/>
    </source>
</evidence>
<dbReference type="InterPro" id="IPR027417">
    <property type="entry name" value="P-loop_NTPase"/>
</dbReference>
<dbReference type="SUPFAM" id="SSF53623">
    <property type="entry name" value="MurD-like peptide ligases, catalytic domain"/>
    <property type="match status" value="1"/>
</dbReference>
<dbReference type="PANTHER" id="PTHR11564">
    <property type="entry name" value="SIGNAL RECOGNITION PARTICLE 54K PROTEIN SRP54"/>
    <property type="match status" value="1"/>
</dbReference>
<dbReference type="InterPro" id="IPR022941">
    <property type="entry name" value="SRP54"/>
</dbReference>
<evidence type="ECO:0000256" key="16">
    <source>
        <dbReference type="SAM" id="MobiDB-lite"/>
    </source>
</evidence>
<evidence type="ECO:0000259" key="17">
    <source>
        <dbReference type="PROSITE" id="PS00300"/>
    </source>
</evidence>
<evidence type="ECO:0000256" key="15">
    <source>
        <dbReference type="ARBA" id="ARBA00048157"/>
    </source>
</evidence>
<dbReference type="InterPro" id="IPR036891">
    <property type="entry name" value="Signal_recog_part_SRP54_M_sf"/>
</dbReference>
<dbReference type="Gene3D" id="3.40.50.720">
    <property type="entry name" value="NAD(P)-binding Rossmann-like Domain"/>
    <property type="match status" value="1"/>
</dbReference>
<dbReference type="NCBIfam" id="TIGR01425">
    <property type="entry name" value="SRP54_euk"/>
    <property type="match status" value="1"/>
</dbReference>
<dbReference type="GO" id="GO:0030942">
    <property type="term" value="F:endoplasmic reticulum signal peptide binding"/>
    <property type="evidence" value="ECO:0007669"/>
    <property type="project" value="TreeGrafter"/>
</dbReference>
<evidence type="ECO:0000256" key="14">
    <source>
        <dbReference type="ARBA" id="ARBA00046020"/>
    </source>
</evidence>
<feature type="compositionally biased region" description="Basic and acidic residues" evidence="16">
    <location>
        <begin position="362"/>
        <end position="387"/>
    </location>
</feature>
<dbReference type="SMART" id="SM00382">
    <property type="entry name" value="AAA"/>
    <property type="match status" value="1"/>
</dbReference>
<dbReference type="AlphaFoldDB" id="A0AAV6KIM4"/>
<dbReference type="Pfam" id="PF08245">
    <property type="entry name" value="Mur_ligase_M"/>
    <property type="match status" value="1"/>
</dbReference>
<feature type="domain" description="SRP54-type proteins GTP-binding" evidence="17">
    <location>
        <begin position="269"/>
        <end position="282"/>
    </location>
</feature>
<dbReference type="GO" id="GO:0005783">
    <property type="term" value="C:endoplasmic reticulum"/>
    <property type="evidence" value="ECO:0007669"/>
    <property type="project" value="UniProtKB-SubCell"/>
</dbReference>
<comment type="catalytic activity">
    <reaction evidence="15">
        <text>GTP + H2O = GDP + phosphate + H(+)</text>
        <dbReference type="Rhea" id="RHEA:19669"/>
        <dbReference type="ChEBI" id="CHEBI:15377"/>
        <dbReference type="ChEBI" id="CHEBI:15378"/>
        <dbReference type="ChEBI" id="CHEBI:37565"/>
        <dbReference type="ChEBI" id="CHEBI:43474"/>
        <dbReference type="ChEBI" id="CHEBI:58189"/>
        <dbReference type="EC" id="3.6.5.4"/>
    </reaction>
    <physiologicalReaction direction="left-to-right" evidence="15">
        <dbReference type="Rhea" id="RHEA:19670"/>
    </physiologicalReaction>
</comment>
<evidence type="ECO:0000256" key="13">
    <source>
        <dbReference type="ARBA" id="ARBA00035672"/>
    </source>
</evidence>
<proteinExistence type="inferred from homology"/>
<dbReference type="GO" id="GO:0006616">
    <property type="term" value="P:SRP-dependent cotranslational protein targeting to membrane, translocation"/>
    <property type="evidence" value="ECO:0007669"/>
    <property type="project" value="TreeGrafter"/>
</dbReference>
<dbReference type="EMBL" id="JACTNZ010000004">
    <property type="protein sequence ID" value="KAG5552391.1"/>
    <property type="molecule type" value="Genomic_DNA"/>
</dbReference>
<keyword evidence="6" id="KW-0378">Hydrolase</keyword>
<keyword evidence="19" id="KW-1185">Reference proteome</keyword>
<dbReference type="InterPro" id="IPR006325">
    <property type="entry name" value="SRP54_euk"/>
</dbReference>
<comment type="similarity">
    <text evidence="3">Belongs to the GTP-binding SRP family. SRP54 subfamily.</text>
</comment>
<dbReference type="SMART" id="SM00962">
    <property type="entry name" value="SRP54"/>
    <property type="match status" value="1"/>
</dbReference>
<dbReference type="FunFam" id="3.40.50.300:FF:000022">
    <property type="entry name" value="Signal recognition particle 54 kDa subunit"/>
    <property type="match status" value="1"/>
</dbReference>
<feature type="region of interest" description="Disordered" evidence="16">
    <location>
        <begin position="346"/>
        <end position="387"/>
    </location>
</feature>
<dbReference type="SMART" id="SM00963">
    <property type="entry name" value="SRP54_N"/>
    <property type="match status" value="1"/>
</dbReference>
<dbReference type="InterPro" id="IPR036565">
    <property type="entry name" value="Mur-like_cat_sf"/>
</dbReference>
<evidence type="ECO:0000313" key="18">
    <source>
        <dbReference type="EMBL" id="KAG5552391.1"/>
    </source>
</evidence>
<dbReference type="Pfam" id="PF21799">
    <property type="entry name" value="MurD-like_N"/>
    <property type="match status" value="1"/>
</dbReference>
<dbReference type="InterPro" id="IPR042101">
    <property type="entry name" value="SRP54_N_sf"/>
</dbReference>
<dbReference type="InterPro" id="IPR013822">
    <property type="entry name" value="Signal_recog_particl_SRP54_hlx"/>
</dbReference>
<dbReference type="GO" id="GO:0016881">
    <property type="term" value="F:acid-amino acid ligase activity"/>
    <property type="evidence" value="ECO:0007669"/>
    <property type="project" value="InterPro"/>
</dbReference>
<dbReference type="SUPFAM" id="SSF52540">
    <property type="entry name" value="P-loop containing nucleoside triphosphate hydrolases"/>
    <property type="match status" value="1"/>
</dbReference>
<comment type="caution">
    <text evidence="18">The sequence shown here is derived from an EMBL/GenBank/DDBJ whole genome shotgun (WGS) entry which is preliminary data.</text>
</comment>
<keyword evidence="8" id="KW-0694">RNA-binding</keyword>
<dbReference type="GO" id="GO:0005829">
    <property type="term" value="C:cytosol"/>
    <property type="evidence" value="ECO:0007669"/>
    <property type="project" value="TreeGrafter"/>
</dbReference>
<name>A0AAV6KIM4_9ERIC</name>
<keyword evidence="11" id="KW-0687">Ribonucleoprotein</keyword>
<evidence type="ECO:0000256" key="9">
    <source>
        <dbReference type="ARBA" id="ARBA00023134"/>
    </source>
</evidence>
<evidence type="ECO:0000256" key="10">
    <source>
        <dbReference type="ARBA" id="ARBA00023135"/>
    </source>
</evidence>
<organism evidence="18 19">
    <name type="scientific">Rhododendron griersonianum</name>
    <dbReference type="NCBI Taxonomy" id="479676"/>
    <lineage>
        <taxon>Eukaryota</taxon>
        <taxon>Viridiplantae</taxon>
        <taxon>Streptophyta</taxon>
        <taxon>Embryophyta</taxon>
        <taxon>Tracheophyta</taxon>
        <taxon>Spermatophyta</taxon>
        <taxon>Magnoliopsida</taxon>
        <taxon>eudicotyledons</taxon>
        <taxon>Gunneridae</taxon>
        <taxon>Pentapetalae</taxon>
        <taxon>asterids</taxon>
        <taxon>Ericales</taxon>
        <taxon>Ericaceae</taxon>
        <taxon>Ericoideae</taxon>
        <taxon>Rhodoreae</taxon>
        <taxon>Rhododendron</taxon>
    </lineage>
</organism>
<dbReference type="CDD" id="cd17875">
    <property type="entry name" value="SRP54_G"/>
    <property type="match status" value="1"/>
</dbReference>
<sequence>MVLGELGGRIARAIQQMSNATIVDESVLNECLREITRALLQADVRFELVSDMQTNIKNVVNLDRLAAGHNKRNIIQQAIFNELCKMLDTGKPSFMPKKGKTSVVMFVGLQGSGKTTTCTKYAHYYQKRGWKPALVCADTFRAGAFDQLKQNAAKAKIPFYGSYVESDPVQIAVEGVARFKEENCDLIIVDTSGRHKQEAALFEEMRQVSEATNPDLAIFVMDGSIGQAAYDQAQAFKQSVAVGAVIVTKMDGHAKGGGALSAVAATKSPLIFIGTGEHMHEFEVFNVKPFVKRLLGMGDLSGFIDRIQDDIPMDQQAEQKLLEGNFTLRIMYEQYQSKLKMGPLGQCRVDAKRPGKGKPSKCRVDAKRPGKGKPSKELDDNDPKHMDSRVMRIARGSGRQVAEVIEMLDEYKRWANFWRSKMKELLKIPKKGGMSSLSCYMNAQNMSKVLPPQMMKQIGGMYGLQNLMKQIGSSLGKSGVAAVKLALARGASVVAVDQNENLDPLEKDPLFSKHNNVKTILGHFDERLLRDADRVVVSPGVPLETNGLSSLLQSGKGVMSELDFAAEVLPSFTKILAVTGTNGKSTVATFAGQVAVVEVSSYQLEIPPKHFFPSVAVILNLTPDHLERHKTMENYALTKCRILSHMSGRKMGVLPLGNQHLNDAMRSSANDLNLAWIGAFPGINLEAKVASFRIPGVERVSELQLGAMKTIGMHNYHNAAVAALSVIGLDIAIDAEAISSTIGKLEVPPHRMQIGMAIQKTLSANGLSIPCIRATNLVDAVKQARSMTSYGDAIVLSPGCASFDEFISFEHRGRAFQELARLSE</sequence>
<dbReference type="InterPro" id="IPR036225">
    <property type="entry name" value="SRP/SRP_N"/>
</dbReference>
<dbReference type="Gene3D" id="1.20.120.140">
    <property type="entry name" value="Signal recognition particle SRP54, nucleotide-binding domain"/>
    <property type="match status" value="1"/>
</dbReference>
<accession>A0AAV6KIM4</accession>
<dbReference type="SUPFAM" id="SSF53244">
    <property type="entry name" value="MurD-like peptide ligases, peptide-binding domain"/>
    <property type="match status" value="1"/>
</dbReference>
<dbReference type="HAMAP" id="MF_00306">
    <property type="entry name" value="SRP54"/>
    <property type="match status" value="1"/>
</dbReference>
<dbReference type="Proteomes" id="UP000823749">
    <property type="component" value="Chromosome 4"/>
</dbReference>
<protein>
    <recommendedName>
        <fullName evidence="13">signal-recognition-particle GTPase</fullName>
        <ecNumber evidence="13">3.6.5.4</ecNumber>
    </recommendedName>
</protein>
<dbReference type="GO" id="GO:0005524">
    <property type="term" value="F:ATP binding"/>
    <property type="evidence" value="ECO:0007669"/>
    <property type="project" value="InterPro"/>
</dbReference>
<dbReference type="Pfam" id="PF02881">
    <property type="entry name" value="SRP54_N"/>
    <property type="match status" value="1"/>
</dbReference>
<dbReference type="InterPro" id="IPR003593">
    <property type="entry name" value="AAA+_ATPase"/>
</dbReference>
<dbReference type="PANTHER" id="PTHR11564:SF5">
    <property type="entry name" value="SIGNAL RECOGNITION PARTICLE SUBUNIT SRP54"/>
    <property type="match status" value="1"/>
</dbReference>
<dbReference type="SUPFAM" id="SSF47364">
    <property type="entry name" value="Domain of the SRP/SRP receptor G-proteins"/>
    <property type="match status" value="1"/>
</dbReference>
<evidence type="ECO:0000256" key="2">
    <source>
        <dbReference type="ARBA" id="ARBA00004496"/>
    </source>
</evidence>
<dbReference type="GO" id="GO:0008312">
    <property type="term" value="F:7S RNA binding"/>
    <property type="evidence" value="ECO:0007669"/>
    <property type="project" value="InterPro"/>
</dbReference>
<dbReference type="FunFam" id="1.20.120.140:FF:000001">
    <property type="entry name" value="Signal recognition particle GTPase"/>
    <property type="match status" value="1"/>
</dbReference>
<dbReference type="PROSITE" id="PS00300">
    <property type="entry name" value="SRP54"/>
    <property type="match status" value="1"/>
</dbReference>